<protein>
    <submittedName>
        <fullName evidence="1">PIR Superfamily Protein</fullName>
    </submittedName>
</protein>
<dbReference type="Pfam" id="PF05795">
    <property type="entry name" value="Plasmodium_Vir"/>
    <property type="match status" value="1"/>
</dbReference>
<evidence type="ECO:0000313" key="1">
    <source>
        <dbReference type="EMBL" id="SBS94406.1"/>
    </source>
</evidence>
<dbReference type="Proteomes" id="UP000078560">
    <property type="component" value="Unassembled WGS sequence"/>
</dbReference>
<proteinExistence type="predicted"/>
<name>A0A1A8WNE1_PLAOA</name>
<dbReference type="AlphaFoldDB" id="A0A1A8WNE1"/>
<evidence type="ECO:0000313" key="3">
    <source>
        <dbReference type="Proteomes" id="UP000078546"/>
    </source>
</evidence>
<reference evidence="1" key="1">
    <citation type="submission" date="2016-05" db="EMBL/GenBank/DDBJ databases">
        <authorList>
            <person name="Lavstsen T."/>
            <person name="Jespersen J.S."/>
        </authorList>
    </citation>
    <scope>NUCLEOTIDE SEQUENCE [LARGE SCALE GENOMIC DNA]</scope>
</reference>
<gene>
    <name evidence="2" type="ORF">POVCU1_080800</name>
    <name evidence="1" type="ORF">POVCU2_0087840</name>
</gene>
<evidence type="ECO:0000313" key="2">
    <source>
        <dbReference type="EMBL" id="SBT02792.1"/>
    </source>
</evidence>
<reference evidence="3 4" key="2">
    <citation type="submission" date="2016-05" db="EMBL/GenBank/DDBJ databases">
        <authorList>
            <person name="Naeem Raeece"/>
        </authorList>
    </citation>
    <scope>NUCLEOTIDE SEQUENCE [LARGE SCALE GENOMIC DNA]</scope>
</reference>
<dbReference type="InterPro" id="IPR008780">
    <property type="entry name" value="Plasmodium_Vir"/>
</dbReference>
<evidence type="ECO:0000313" key="4">
    <source>
        <dbReference type="Proteomes" id="UP000078560"/>
    </source>
</evidence>
<sequence>MVVKKGSSEYNFCINSLYYQMVVENINKEIDILKEVDVKKYEDIQKIKGACNSFSNDVCSFENQSGKEICIKFICMYKFLNEAYRTSSNHSILTHEDFDFLNYWLNVQLKGNDIDASNCISEFDKAIETQIQDFISSKTKLGKRFNVIDPDKLENMELLYELYDSARNILNMMKVKDYSNDEHKTCLYYTNKCDENYRKAMDKCLNDNDHFYKALKDFKINYIAIEEESQDLKDCKSSPYFHLPEYDPVLERKQRNIMAGKILSAPLILSFVITLLYKYTPLGPFIRTKINIVKNRWMNSDESGRELSSLSTDVEENISDNGEYNIGYYSGTN</sequence>
<organism evidence="1 4">
    <name type="scientific">Plasmodium ovale curtisi</name>
    <dbReference type="NCBI Taxonomy" id="864141"/>
    <lineage>
        <taxon>Eukaryota</taxon>
        <taxon>Sar</taxon>
        <taxon>Alveolata</taxon>
        <taxon>Apicomplexa</taxon>
        <taxon>Aconoidasida</taxon>
        <taxon>Haemosporida</taxon>
        <taxon>Plasmodiidae</taxon>
        <taxon>Plasmodium</taxon>
        <taxon>Plasmodium (Plasmodium)</taxon>
    </lineage>
</organism>
<accession>A0A1A8WNE1</accession>
<dbReference type="Proteomes" id="UP000078546">
    <property type="component" value="Unassembled WGS sequence"/>
</dbReference>
<dbReference type="EMBL" id="FLQU01001766">
    <property type="protein sequence ID" value="SBS94406.1"/>
    <property type="molecule type" value="Genomic_DNA"/>
</dbReference>
<dbReference type="EMBL" id="FLQV01003756">
    <property type="protein sequence ID" value="SBT02792.1"/>
    <property type="molecule type" value="Genomic_DNA"/>
</dbReference>